<protein>
    <submittedName>
        <fullName evidence="2">DnaB-like helicase</fullName>
    </submittedName>
</protein>
<dbReference type="GO" id="GO:0004386">
    <property type="term" value="F:helicase activity"/>
    <property type="evidence" value="ECO:0007669"/>
    <property type="project" value="UniProtKB-KW"/>
</dbReference>
<sequence>MLSAGPTGSTTIERSPRWSRTHRPAGSTCGVSARLCTRPVASPKSEVKRYSNDVQMGRTLSAKQVLTIKYRTIAPGGIWADCVGTIGRSGVIFFWGNSGNGKTSAVISFCRELCRLGLRGLYLSKEEGVDLTMQETLRRFNMAECGSRFQIDGRMTIEELNERLSKPRSADFVVIDSFQYIQMSYKEYIAFKERHRNKLLIFVSHADGKRPDGRSATKVMYDAALKIWVEGYKAFSKGRFIGPTGECTIYEEGARRYWGGGKPVKQNDMDLNSQNKVMRAGFMIIRKDDQPQPRIKYKQFGFPDWRTFEKFSTKAERDRRFKELTKDSTIIED</sequence>
<keyword evidence="2" id="KW-0547">Nucleotide-binding</keyword>
<dbReference type="InterPro" id="IPR027417">
    <property type="entry name" value="P-loop_NTPase"/>
</dbReference>
<evidence type="ECO:0000256" key="1">
    <source>
        <dbReference type="SAM" id="MobiDB-lite"/>
    </source>
</evidence>
<feature type="compositionally biased region" description="Polar residues" evidence="1">
    <location>
        <begin position="1"/>
        <end position="13"/>
    </location>
</feature>
<keyword evidence="2" id="KW-0067">ATP-binding</keyword>
<reference evidence="2" key="1">
    <citation type="journal article" date="2021" name="Proc. Natl. Acad. Sci. U.S.A.">
        <title>A Catalog of Tens of Thousands of Viruses from Human Metagenomes Reveals Hidden Associations with Chronic Diseases.</title>
        <authorList>
            <person name="Tisza M.J."/>
            <person name="Buck C.B."/>
        </authorList>
    </citation>
    <scope>NUCLEOTIDE SEQUENCE</scope>
    <source>
        <strain evidence="2">CtcUB23</strain>
    </source>
</reference>
<dbReference type="EMBL" id="BK015445">
    <property type="protein sequence ID" value="DAE07091.1"/>
    <property type="molecule type" value="Genomic_DNA"/>
</dbReference>
<organism evidence="2">
    <name type="scientific">Siphoviridae sp. ctcUB23</name>
    <dbReference type="NCBI Taxonomy" id="2825573"/>
    <lineage>
        <taxon>Viruses</taxon>
        <taxon>Duplodnaviria</taxon>
        <taxon>Heunggongvirae</taxon>
        <taxon>Uroviricota</taxon>
        <taxon>Caudoviricetes</taxon>
    </lineage>
</organism>
<feature type="region of interest" description="Disordered" evidence="1">
    <location>
        <begin position="1"/>
        <end position="27"/>
    </location>
</feature>
<name>A0A8S5PKT0_9CAUD</name>
<evidence type="ECO:0000313" key="2">
    <source>
        <dbReference type="EMBL" id="DAE07091.1"/>
    </source>
</evidence>
<proteinExistence type="predicted"/>
<keyword evidence="2" id="KW-0378">Hydrolase</keyword>
<keyword evidence="2" id="KW-0347">Helicase</keyword>
<dbReference type="SUPFAM" id="SSF52540">
    <property type="entry name" value="P-loop containing nucleoside triphosphate hydrolases"/>
    <property type="match status" value="1"/>
</dbReference>
<accession>A0A8S5PKT0</accession>
<dbReference type="Gene3D" id="3.40.50.300">
    <property type="entry name" value="P-loop containing nucleotide triphosphate hydrolases"/>
    <property type="match status" value="1"/>
</dbReference>